<name>A0A5J4P564_9ZZZZ</name>
<dbReference type="AlphaFoldDB" id="A0A5J4P564"/>
<accession>A0A5J4P564</accession>
<organism evidence="1">
    <name type="scientific">termite gut metagenome</name>
    <dbReference type="NCBI Taxonomy" id="433724"/>
    <lineage>
        <taxon>unclassified sequences</taxon>
        <taxon>metagenomes</taxon>
        <taxon>organismal metagenomes</taxon>
    </lineage>
</organism>
<proteinExistence type="predicted"/>
<comment type="caution">
    <text evidence="1">The sequence shown here is derived from an EMBL/GenBank/DDBJ whole genome shotgun (WGS) entry which is preliminary data.</text>
</comment>
<evidence type="ECO:0000313" key="1">
    <source>
        <dbReference type="EMBL" id="KAA6304238.1"/>
    </source>
</evidence>
<feature type="non-terminal residue" evidence="1">
    <location>
        <position position="21"/>
    </location>
</feature>
<sequence length="21" mass="2527">MKSTFKILFYLKRNAPRKNGN</sequence>
<protein>
    <submittedName>
        <fullName evidence="1">Tyrosine recombinase XerD</fullName>
    </submittedName>
</protein>
<reference evidence="1" key="1">
    <citation type="submission" date="2019-03" db="EMBL/GenBank/DDBJ databases">
        <title>Single cell metagenomics reveals metabolic interactions within the superorganism composed of flagellate Streblomastix strix and complex community of Bacteroidetes bacteria on its surface.</title>
        <authorList>
            <person name="Treitli S.C."/>
            <person name="Kolisko M."/>
            <person name="Husnik F."/>
            <person name="Keeling P."/>
            <person name="Hampl V."/>
        </authorList>
    </citation>
    <scope>NUCLEOTIDE SEQUENCE</scope>
    <source>
        <strain evidence="1">STM</strain>
    </source>
</reference>
<gene>
    <name evidence="1" type="ORF">EZS27_044117</name>
</gene>
<dbReference type="EMBL" id="SNRY01011674">
    <property type="protein sequence ID" value="KAA6304238.1"/>
    <property type="molecule type" value="Genomic_DNA"/>
</dbReference>